<comment type="caution">
    <text evidence="4">The sequence shown here is derived from an EMBL/GenBank/DDBJ whole genome shotgun (WGS) entry which is preliminary data.</text>
</comment>
<dbReference type="AlphaFoldDB" id="A0AAJ0H7D1"/>
<dbReference type="Pfam" id="PF06985">
    <property type="entry name" value="HET"/>
    <property type="match status" value="1"/>
</dbReference>
<reference evidence="4" key="1">
    <citation type="journal article" date="2023" name="Mol. Phylogenet. Evol.">
        <title>Genome-scale phylogeny and comparative genomics of the fungal order Sordariales.</title>
        <authorList>
            <person name="Hensen N."/>
            <person name="Bonometti L."/>
            <person name="Westerberg I."/>
            <person name="Brannstrom I.O."/>
            <person name="Guillou S."/>
            <person name="Cros-Aarteil S."/>
            <person name="Calhoun S."/>
            <person name="Haridas S."/>
            <person name="Kuo A."/>
            <person name="Mondo S."/>
            <person name="Pangilinan J."/>
            <person name="Riley R."/>
            <person name="LaButti K."/>
            <person name="Andreopoulos B."/>
            <person name="Lipzen A."/>
            <person name="Chen C."/>
            <person name="Yan M."/>
            <person name="Daum C."/>
            <person name="Ng V."/>
            <person name="Clum A."/>
            <person name="Steindorff A."/>
            <person name="Ohm R.A."/>
            <person name="Martin F."/>
            <person name="Silar P."/>
            <person name="Natvig D.O."/>
            <person name="Lalanne C."/>
            <person name="Gautier V."/>
            <person name="Ament-Velasquez S.L."/>
            <person name="Kruys A."/>
            <person name="Hutchinson M.I."/>
            <person name="Powell A.J."/>
            <person name="Barry K."/>
            <person name="Miller A.N."/>
            <person name="Grigoriev I.V."/>
            <person name="Debuchy R."/>
            <person name="Gladieux P."/>
            <person name="Hiltunen Thoren M."/>
            <person name="Johannesson H."/>
        </authorList>
    </citation>
    <scope>NUCLEOTIDE SEQUENCE</scope>
    <source>
        <strain evidence="4">CBS 955.72</strain>
    </source>
</reference>
<dbReference type="EMBL" id="JAUIQD010000008">
    <property type="protein sequence ID" value="KAK3342014.1"/>
    <property type="molecule type" value="Genomic_DNA"/>
</dbReference>
<reference evidence="4" key="2">
    <citation type="submission" date="2023-06" db="EMBL/GenBank/DDBJ databases">
        <authorList>
            <consortium name="Lawrence Berkeley National Laboratory"/>
            <person name="Haridas S."/>
            <person name="Hensen N."/>
            <person name="Bonometti L."/>
            <person name="Westerberg I."/>
            <person name="Brannstrom I.O."/>
            <person name="Guillou S."/>
            <person name="Cros-Aarteil S."/>
            <person name="Calhoun S."/>
            <person name="Kuo A."/>
            <person name="Mondo S."/>
            <person name="Pangilinan J."/>
            <person name="Riley R."/>
            <person name="Labutti K."/>
            <person name="Andreopoulos B."/>
            <person name="Lipzen A."/>
            <person name="Chen C."/>
            <person name="Yanf M."/>
            <person name="Daum C."/>
            <person name="Ng V."/>
            <person name="Clum A."/>
            <person name="Steindorff A."/>
            <person name="Ohm R."/>
            <person name="Martin F."/>
            <person name="Silar P."/>
            <person name="Natvig D."/>
            <person name="Lalanne C."/>
            <person name="Gautier V."/>
            <person name="Ament-Velasquez S.L."/>
            <person name="Kruys A."/>
            <person name="Hutchinson M.I."/>
            <person name="Powell A.J."/>
            <person name="Barry K."/>
            <person name="Miller A.N."/>
            <person name="Grigoriev I.V."/>
            <person name="Debuchy R."/>
            <person name="Gladieux P."/>
            <person name="Thoren M.H."/>
            <person name="Johannesson H."/>
        </authorList>
    </citation>
    <scope>NUCLEOTIDE SEQUENCE</scope>
    <source>
        <strain evidence="4">CBS 955.72</strain>
    </source>
</reference>
<feature type="region of interest" description="Disordered" evidence="1">
    <location>
        <begin position="536"/>
        <end position="596"/>
    </location>
</feature>
<organism evidence="4 5">
    <name type="scientific">Lasiosphaeria hispida</name>
    <dbReference type="NCBI Taxonomy" id="260671"/>
    <lineage>
        <taxon>Eukaryota</taxon>
        <taxon>Fungi</taxon>
        <taxon>Dikarya</taxon>
        <taxon>Ascomycota</taxon>
        <taxon>Pezizomycotina</taxon>
        <taxon>Sordariomycetes</taxon>
        <taxon>Sordariomycetidae</taxon>
        <taxon>Sordariales</taxon>
        <taxon>Lasiosphaeriaceae</taxon>
        <taxon>Lasiosphaeria</taxon>
    </lineage>
</organism>
<evidence type="ECO:0000259" key="3">
    <source>
        <dbReference type="Pfam" id="PF26640"/>
    </source>
</evidence>
<dbReference type="PANTHER" id="PTHR10622">
    <property type="entry name" value="HET DOMAIN-CONTAINING PROTEIN"/>
    <property type="match status" value="1"/>
</dbReference>
<dbReference type="InterPro" id="IPR010730">
    <property type="entry name" value="HET"/>
</dbReference>
<keyword evidence="5" id="KW-1185">Reference proteome</keyword>
<feature type="domain" description="Heterokaryon incompatibility" evidence="2">
    <location>
        <begin position="22"/>
        <end position="125"/>
    </location>
</feature>
<evidence type="ECO:0000259" key="2">
    <source>
        <dbReference type="Pfam" id="PF06985"/>
    </source>
</evidence>
<name>A0AAJ0H7D1_9PEZI</name>
<dbReference type="Proteomes" id="UP001275084">
    <property type="component" value="Unassembled WGS sequence"/>
</dbReference>
<dbReference type="Pfam" id="PF26640">
    <property type="entry name" value="DUF8212"/>
    <property type="match status" value="1"/>
</dbReference>
<evidence type="ECO:0000313" key="5">
    <source>
        <dbReference type="Proteomes" id="UP001275084"/>
    </source>
</evidence>
<dbReference type="PANTHER" id="PTHR10622:SF12">
    <property type="entry name" value="HET DOMAIN-CONTAINING PROTEIN"/>
    <property type="match status" value="1"/>
</dbReference>
<protein>
    <submittedName>
        <fullName evidence="4">Heterokaryon incompatibility protein-domain-containing protein</fullName>
    </submittedName>
</protein>
<dbReference type="InterPro" id="IPR058525">
    <property type="entry name" value="DUF8212"/>
</dbReference>
<sequence>MRLINTTTLELEEFPGANLPAYAILSHTWGKDELTMGELETIAKHRRTQKALVPASLRQAHTLELKDGFSKVSYTCTQAAKDGYQYAWVDTVCIDKKSSAEISEAVNSMYSWYHRAAVCYAYLPDVQHGGQRGAYRMWKDDFAESRWFSRGWTLQELIAPRKLLFFGAGWKSLGTKASLVRTIVKATGIDRRTLLDPSQIRRIPAARRMCWAIRRSTTKPEDIAYSLMGLFGVAMPILYGEGAEASFTRLQTEIIKRTPDQSLFAWGILGQEDAPVHHHTKLEEFDDDAQTGTLPILARSPRDFAGMERVVLATPTVPRDVEGYEMTHRGLKMKVKLVQVGKGKHASAQRYYIASLDCRHEFEDPIDRLGIFLAETEVPNVLVRTRTRKHTRVSGEDLESEGCKERWVYISNEVAAAVDGEEEKLFVHARDLITPGYDVEDVQAKQAQWNREFGTMRLSGMAAEDGGKGCVYQLAVLTFFNRHLGSGFLTRIMVDGTSGECFVDLLPPPESPHVDPKTLEGKDEVEAEARKIWESPGRAELPLAKPSSMKPSSQVRTVDVVNPETFGEEEEDQPQQGPGKPRSVDGGGPPQELRPKVAFSEMWEKEYYRMVEASITRKKKGVIFLDMESTLFAAA</sequence>
<evidence type="ECO:0000256" key="1">
    <source>
        <dbReference type="SAM" id="MobiDB-lite"/>
    </source>
</evidence>
<accession>A0AAJ0H7D1</accession>
<feature type="domain" description="DUF8212" evidence="3">
    <location>
        <begin position="247"/>
        <end position="361"/>
    </location>
</feature>
<gene>
    <name evidence="4" type="ORF">B0T25DRAFT_511517</name>
</gene>
<proteinExistence type="predicted"/>
<evidence type="ECO:0000313" key="4">
    <source>
        <dbReference type="EMBL" id="KAK3342014.1"/>
    </source>
</evidence>